<dbReference type="PANTHER" id="PTHR43000">
    <property type="entry name" value="DTDP-D-GLUCOSE 4,6-DEHYDRATASE-RELATED"/>
    <property type="match status" value="1"/>
</dbReference>
<comment type="similarity">
    <text evidence="1">Belongs to the NAD(P)-dependent epimerase/dehydratase family.</text>
</comment>
<accession>A0A1I2BC05</accession>
<dbReference type="Gene3D" id="3.40.50.720">
    <property type="entry name" value="NAD(P)-binding Rossmann-like Domain"/>
    <property type="match status" value="1"/>
</dbReference>
<dbReference type="STRING" id="935223.SAMN04488131_102298"/>
<dbReference type="InterPro" id="IPR001509">
    <property type="entry name" value="Epimerase_deHydtase"/>
</dbReference>
<dbReference type="Pfam" id="PF01370">
    <property type="entry name" value="Epimerase"/>
    <property type="match status" value="1"/>
</dbReference>
<feature type="domain" description="NAD-dependent epimerase/dehydratase" evidence="2">
    <location>
        <begin position="4"/>
        <end position="199"/>
    </location>
</feature>
<dbReference type="InterPro" id="IPR036291">
    <property type="entry name" value="NAD(P)-bd_dom_sf"/>
</dbReference>
<evidence type="ECO:0000313" key="4">
    <source>
        <dbReference type="Proteomes" id="UP000198596"/>
    </source>
</evidence>
<reference evidence="4" key="1">
    <citation type="submission" date="2016-10" db="EMBL/GenBank/DDBJ databases">
        <authorList>
            <person name="Varghese N."/>
            <person name="Submissions S."/>
        </authorList>
    </citation>
    <scope>NUCLEOTIDE SEQUENCE [LARGE SCALE GENOMIC DNA]</scope>
    <source>
        <strain evidence="4">CGMCC 1.9227</strain>
    </source>
</reference>
<keyword evidence="4" id="KW-1185">Reference proteome</keyword>
<evidence type="ECO:0000259" key="2">
    <source>
        <dbReference type="Pfam" id="PF01370"/>
    </source>
</evidence>
<dbReference type="SUPFAM" id="SSF51735">
    <property type="entry name" value="NAD(P)-binding Rossmann-fold domains"/>
    <property type="match status" value="1"/>
</dbReference>
<dbReference type="Proteomes" id="UP000198596">
    <property type="component" value="Unassembled WGS sequence"/>
</dbReference>
<name>A0A1I2BC05_9FLAO</name>
<proteinExistence type="inferred from homology"/>
<sequence>MAKILITGGSGFIGTNLVAYFCSKNHEVINLDINSPKNKLYLKNWVKGDILNLSDIKSCFNTFNPEYVVHLAARTDLEEKKSINSYSANTDGVLNIVEVVNSFPNIIKTIYASSRMVCRIDYLPTSFNDFCPPNLYGESKVIGEKLVKEKAKHDYVIVRPTSIWGPYFEIPYRTFFDTIRKKTFFLPKNYNPKKSFGFVSNTVFQIEQILFASKENTEENYYLSDYPAINLKEWSNLISEEFNGKKTKEVPIFLLIIAGKIGDILLKTGWKNPPLTSFRLNNLITDMVYDTQNLEKLCGELPYKLENGVKITTQWIKNEHAKSV</sequence>
<dbReference type="EMBL" id="FONQ01000002">
    <property type="protein sequence ID" value="SFE53752.1"/>
    <property type="molecule type" value="Genomic_DNA"/>
</dbReference>
<dbReference type="AlphaFoldDB" id="A0A1I2BC05"/>
<organism evidence="3 4">
    <name type="scientific">Flavobacterium xueshanense</name>
    <dbReference type="NCBI Taxonomy" id="935223"/>
    <lineage>
        <taxon>Bacteria</taxon>
        <taxon>Pseudomonadati</taxon>
        <taxon>Bacteroidota</taxon>
        <taxon>Flavobacteriia</taxon>
        <taxon>Flavobacteriales</taxon>
        <taxon>Flavobacteriaceae</taxon>
        <taxon>Flavobacterium</taxon>
    </lineage>
</organism>
<evidence type="ECO:0000313" key="3">
    <source>
        <dbReference type="EMBL" id="SFE53752.1"/>
    </source>
</evidence>
<protein>
    <submittedName>
        <fullName evidence="3">Nucleoside-diphosphate-sugar epimerase</fullName>
    </submittedName>
</protein>
<evidence type="ECO:0000256" key="1">
    <source>
        <dbReference type="ARBA" id="ARBA00007637"/>
    </source>
</evidence>
<gene>
    <name evidence="3" type="ORF">SAMN04488131_102298</name>
</gene>